<dbReference type="KEGG" id="dar:Daro_2446"/>
<protein>
    <recommendedName>
        <fullName evidence="2">Nucleotidyltransferase family protein</fullName>
    </recommendedName>
</protein>
<reference evidence="1" key="1">
    <citation type="submission" date="2005-08" db="EMBL/GenBank/DDBJ databases">
        <title>Complete sequence of Dechloromonas aromatica RCB.</title>
        <authorList>
            <person name="Salinero K.K."/>
            <person name="Copeland A."/>
            <person name="Lucas S."/>
            <person name="Lapidus A."/>
            <person name="Barry K."/>
            <person name="Detter J.C."/>
            <person name="Glavina T."/>
            <person name="Hammon N."/>
            <person name="Israni S."/>
            <person name="Pitluck S."/>
            <person name="Di Bartolo G."/>
            <person name="Trong S."/>
            <person name="Schmutz J."/>
            <person name="Larimer F."/>
            <person name="Land M."/>
            <person name="Ivanova N."/>
            <person name="Richardson P."/>
        </authorList>
    </citation>
    <scope>NUCLEOTIDE SEQUENCE</scope>
    <source>
        <strain evidence="1">RCB</strain>
    </source>
</reference>
<evidence type="ECO:0000313" key="1">
    <source>
        <dbReference type="EMBL" id="AAZ47181.1"/>
    </source>
</evidence>
<dbReference type="InterPro" id="IPR039498">
    <property type="entry name" value="NTP_transf_5"/>
</dbReference>
<name>Q47DA0_DECAR</name>
<dbReference type="STRING" id="159087.Daro_2446"/>
<sequence>MFNIWTTIPAGHNLLPLLRDTAHAAAMTLTDWDDTLRLARQARLLGLLGHRLCEQKDIWAQIPPPVQGHLTSAINYSAHRKQMVLMELDTINKAIPEDIPVILLKGAAYIAQGAEYAQGRIPNDVDLLVTRTDLDRTEAILNAAGWVSDTQDAYDQHYYREWSHELPPMRLPGHALEVDLHHTITPVTSRVRADDNILFSGLQTIPGSRFLCLHPFDQIIHASIHLFQDSELSGRLRDFVDIDGMIRLSVRSTTNWEQLLLRAEAHGASRYLWYTLHYCHSWLDTPAPENLALPPPPAVARRLMDSILTHCCLPSLPDRNTGFRKRIAEQFGRLHYHWLRMPPGLLVRHASHKILQGLIKRQGA</sequence>
<dbReference type="eggNOG" id="ENOG502Z95A">
    <property type="taxonomic scope" value="Bacteria"/>
</dbReference>
<dbReference type="AlphaFoldDB" id="Q47DA0"/>
<accession>Q47DA0</accession>
<gene>
    <name evidence="1" type="ordered locus">Daro_2446</name>
</gene>
<dbReference type="Pfam" id="PF14907">
    <property type="entry name" value="NTP_transf_5"/>
    <property type="match status" value="1"/>
</dbReference>
<dbReference type="OrthoDB" id="5497963at2"/>
<evidence type="ECO:0008006" key="2">
    <source>
        <dbReference type="Google" id="ProtNLM"/>
    </source>
</evidence>
<dbReference type="HOGENOM" id="CLU_062407_0_0_4"/>
<dbReference type="EMBL" id="CP000089">
    <property type="protein sequence ID" value="AAZ47181.1"/>
    <property type="molecule type" value="Genomic_DNA"/>
</dbReference>
<organism evidence="1">
    <name type="scientific">Dechloromonas aromatica (strain RCB)</name>
    <dbReference type="NCBI Taxonomy" id="159087"/>
    <lineage>
        <taxon>Bacteria</taxon>
        <taxon>Pseudomonadati</taxon>
        <taxon>Pseudomonadota</taxon>
        <taxon>Betaproteobacteria</taxon>
        <taxon>Rhodocyclales</taxon>
        <taxon>Azonexaceae</taxon>
        <taxon>Dechloromonas</taxon>
    </lineage>
</organism>
<proteinExistence type="predicted"/>